<comment type="caution">
    <text evidence="2">The sequence shown here is derived from an EMBL/GenBank/DDBJ whole genome shotgun (WGS) entry which is preliminary data.</text>
</comment>
<feature type="region of interest" description="Disordered" evidence="1">
    <location>
        <begin position="196"/>
        <end position="230"/>
    </location>
</feature>
<evidence type="ECO:0000256" key="1">
    <source>
        <dbReference type="SAM" id="MobiDB-lite"/>
    </source>
</evidence>
<name>A0AAV7K3M5_9METZ</name>
<reference evidence="2 3" key="1">
    <citation type="journal article" date="2023" name="BMC Biol.">
        <title>The compact genome of the sponge Oopsacas minuta (Hexactinellida) is lacking key metazoan core genes.</title>
        <authorList>
            <person name="Santini S."/>
            <person name="Schenkelaars Q."/>
            <person name="Jourda C."/>
            <person name="Duchesne M."/>
            <person name="Belahbib H."/>
            <person name="Rocher C."/>
            <person name="Selva M."/>
            <person name="Riesgo A."/>
            <person name="Vervoort M."/>
            <person name="Leys S.P."/>
            <person name="Kodjabachian L."/>
            <person name="Le Bivic A."/>
            <person name="Borchiellini C."/>
            <person name="Claverie J.M."/>
            <person name="Renard E."/>
        </authorList>
    </citation>
    <scope>NUCLEOTIDE SEQUENCE [LARGE SCALE GENOMIC DNA]</scope>
    <source>
        <strain evidence="2">SPO-2</strain>
    </source>
</reference>
<proteinExistence type="predicted"/>
<feature type="region of interest" description="Disordered" evidence="1">
    <location>
        <begin position="1"/>
        <end position="42"/>
    </location>
</feature>
<gene>
    <name evidence="2" type="ORF">LOD99_1601</name>
</gene>
<sequence length="230" mass="26152">MYNRDPLTEEMTPRKYQLPRSATHEHFSFSREYSPLKSDRPCPPLRPDRSQLRHRPHSLHVKPVYGVSGSTVCAVHEQAIPPRTMSPLSNRDLTCKLIPVISTRYSANFSKSEPAVGIIPVTYEWKSKFKPVETVTQPSDKAKESEIVVTPKIANLEHISNQNKKVHSMLLGILNKAGGNGIRQEKLPNLFSYLARTNRNPNTKDDKTLNSKKTSFEDTKLRNQLPIINK</sequence>
<evidence type="ECO:0000313" key="2">
    <source>
        <dbReference type="EMBL" id="KAI6655867.1"/>
    </source>
</evidence>
<protein>
    <submittedName>
        <fullName evidence="2">Uncharacterized protein</fullName>
    </submittedName>
</protein>
<feature type="compositionally biased region" description="Basic and acidic residues" evidence="1">
    <location>
        <begin position="202"/>
        <end position="221"/>
    </location>
</feature>
<keyword evidence="3" id="KW-1185">Reference proteome</keyword>
<dbReference type="AlphaFoldDB" id="A0AAV7K3M5"/>
<dbReference type="Proteomes" id="UP001165289">
    <property type="component" value="Unassembled WGS sequence"/>
</dbReference>
<accession>A0AAV7K3M5</accession>
<evidence type="ECO:0000313" key="3">
    <source>
        <dbReference type="Proteomes" id="UP001165289"/>
    </source>
</evidence>
<organism evidence="2 3">
    <name type="scientific">Oopsacas minuta</name>
    <dbReference type="NCBI Taxonomy" id="111878"/>
    <lineage>
        <taxon>Eukaryota</taxon>
        <taxon>Metazoa</taxon>
        <taxon>Porifera</taxon>
        <taxon>Hexactinellida</taxon>
        <taxon>Hexasterophora</taxon>
        <taxon>Lyssacinosida</taxon>
        <taxon>Leucopsacidae</taxon>
        <taxon>Oopsacas</taxon>
    </lineage>
</organism>
<dbReference type="EMBL" id="JAKMXF010000166">
    <property type="protein sequence ID" value="KAI6655867.1"/>
    <property type="molecule type" value="Genomic_DNA"/>
</dbReference>